<evidence type="ECO:0000256" key="2">
    <source>
        <dbReference type="ARBA" id="ARBA00023015"/>
    </source>
</evidence>
<evidence type="ECO:0000313" key="6">
    <source>
        <dbReference type="EMBL" id="MBB3150306.1"/>
    </source>
</evidence>
<dbReference type="InterPro" id="IPR000524">
    <property type="entry name" value="Tscrpt_reg_HTH_GntR"/>
</dbReference>
<dbReference type="AlphaFoldDB" id="A0A7W5C3B7"/>
<evidence type="ECO:0000259" key="5">
    <source>
        <dbReference type="PROSITE" id="PS50949"/>
    </source>
</evidence>
<keyword evidence="1" id="KW-0678">Repressor</keyword>
<dbReference type="EMBL" id="JACHXW010000001">
    <property type="protein sequence ID" value="MBB3150306.1"/>
    <property type="molecule type" value="Genomic_DNA"/>
</dbReference>
<keyword evidence="7" id="KW-1185">Reference proteome</keyword>
<evidence type="ECO:0000256" key="3">
    <source>
        <dbReference type="ARBA" id="ARBA00023125"/>
    </source>
</evidence>
<dbReference type="GO" id="GO:0000976">
    <property type="term" value="F:transcription cis-regulatory region binding"/>
    <property type="evidence" value="ECO:0007669"/>
    <property type="project" value="TreeGrafter"/>
</dbReference>
<dbReference type="GO" id="GO:0003700">
    <property type="term" value="F:DNA-binding transcription factor activity"/>
    <property type="evidence" value="ECO:0007669"/>
    <property type="project" value="InterPro"/>
</dbReference>
<dbReference type="InterPro" id="IPR036390">
    <property type="entry name" value="WH_DNA-bd_sf"/>
</dbReference>
<dbReference type="Proteomes" id="UP000518605">
    <property type="component" value="Unassembled WGS sequence"/>
</dbReference>
<evidence type="ECO:0000256" key="4">
    <source>
        <dbReference type="ARBA" id="ARBA00023163"/>
    </source>
</evidence>
<protein>
    <submittedName>
        <fullName evidence="6">DNA-binding LacI/PurR family transcriptional regulator</fullName>
    </submittedName>
</protein>
<proteinExistence type="predicted"/>
<gene>
    <name evidence="6" type="ORF">FHS16_000338</name>
</gene>
<dbReference type="RefSeq" id="WP_183557970.1">
    <property type="nucleotide sequence ID" value="NZ_CBCSLB010000001.1"/>
</dbReference>
<evidence type="ECO:0000313" key="7">
    <source>
        <dbReference type="Proteomes" id="UP000518605"/>
    </source>
</evidence>
<dbReference type="PANTHER" id="PTHR30146">
    <property type="entry name" value="LACI-RELATED TRANSCRIPTIONAL REPRESSOR"/>
    <property type="match status" value="1"/>
</dbReference>
<dbReference type="SMART" id="SM00345">
    <property type="entry name" value="HTH_GNTR"/>
    <property type="match status" value="1"/>
</dbReference>
<keyword evidence="2" id="KW-0805">Transcription regulation</keyword>
<dbReference type="PANTHER" id="PTHR30146:SF95">
    <property type="entry name" value="RIBOSE OPERON REPRESSOR"/>
    <property type="match status" value="1"/>
</dbReference>
<dbReference type="PRINTS" id="PR00035">
    <property type="entry name" value="HTHGNTR"/>
</dbReference>
<dbReference type="InterPro" id="IPR028082">
    <property type="entry name" value="Peripla_BP_I"/>
</dbReference>
<comment type="caution">
    <text evidence="6">The sequence shown here is derived from an EMBL/GenBank/DDBJ whole genome shotgun (WGS) entry which is preliminary data.</text>
</comment>
<dbReference type="SUPFAM" id="SSF46785">
    <property type="entry name" value="Winged helix' DNA-binding domain"/>
    <property type="match status" value="1"/>
</dbReference>
<dbReference type="InterPro" id="IPR036388">
    <property type="entry name" value="WH-like_DNA-bd_sf"/>
</dbReference>
<keyword evidence="3 6" id="KW-0238">DNA-binding</keyword>
<organism evidence="6 7">
    <name type="scientific">Paenibacillus endophyticus</name>
    <dbReference type="NCBI Taxonomy" id="1294268"/>
    <lineage>
        <taxon>Bacteria</taxon>
        <taxon>Bacillati</taxon>
        <taxon>Bacillota</taxon>
        <taxon>Bacilli</taxon>
        <taxon>Bacillales</taxon>
        <taxon>Paenibacillaceae</taxon>
        <taxon>Paenibacillus</taxon>
    </lineage>
</organism>
<dbReference type="CDD" id="cd07377">
    <property type="entry name" value="WHTH_GntR"/>
    <property type="match status" value="1"/>
</dbReference>
<dbReference type="CDD" id="cd06267">
    <property type="entry name" value="PBP1_LacI_sugar_binding-like"/>
    <property type="match status" value="1"/>
</dbReference>
<dbReference type="Pfam" id="PF13377">
    <property type="entry name" value="Peripla_BP_3"/>
    <property type="match status" value="1"/>
</dbReference>
<keyword evidence="4" id="KW-0804">Transcription</keyword>
<dbReference type="Gene3D" id="3.40.50.2300">
    <property type="match status" value="2"/>
</dbReference>
<feature type="domain" description="HTH gntR-type" evidence="5">
    <location>
        <begin position="7"/>
        <end position="75"/>
    </location>
</feature>
<dbReference type="Gene3D" id="1.10.10.10">
    <property type="entry name" value="Winged helix-like DNA-binding domain superfamily/Winged helix DNA-binding domain"/>
    <property type="match status" value="1"/>
</dbReference>
<dbReference type="SUPFAM" id="SSF53822">
    <property type="entry name" value="Periplasmic binding protein-like I"/>
    <property type="match status" value="1"/>
</dbReference>
<sequence>MNETSSKPLYEKIFESVKKQIVTNVYGVGERIPSEKELAEAYKVSRITSKKALELLTNERLIVRKPGRGSFVADPDTDFGPVPAATQAPASAFKAEMTTIGLVITDFGNSYGTGLIYGMEEASRDHDCFLVLRRSFGIPANEELSIQKLLHLGVDGLIVFPAQGEYFNEEILKLVISRFPLVLIDRHLKGVSAASISTDNAEAARKATAFLFELGHRHISFLSPPPTDTTAVEDRVEGFIQAFAEHGIAVDKDLWVSDLTSTLPNSFNENNIEEDVQRLMAHLKRRPEITALFAIEYNIALLAKAAVERSGLRIPQDISIICFDSPPTGLGGGYAFTHIRQNEEEMGRLAVGHVLRIMQGQAVPNKVMLEADLIIGDSTAIARQEYP</sequence>
<name>A0A7W5C3B7_9BACL</name>
<dbReference type="Pfam" id="PF00392">
    <property type="entry name" value="GntR"/>
    <property type="match status" value="1"/>
</dbReference>
<evidence type="ECO:0000256" key="1">
    <source>
        <dbReference type="ARBA" id="ARBA00022491"/>
    </source>
</evidence>
<reference evidence="6 7" key="1">
    <citation type="submission" date="2020-08" db="EMBL/GenBank/DDBJ databases">
        <title>Genomic Encyclopedia of Type Strains, Phase III (KMG-III): the genomes of soil and plant-associated and newly described type strains.</title>
        <authorList>
            <person name="Whitman W."/>
        </authorList>
    </citation>
    <scope>NUCLEOTIDE SEQUENCE [LARGE SCALE GENOMIC DNA]</scope>
    <source>
        <strain evidence="6 7">CECT 8234</strain>
    </source>
</reference>
<dbReference type="PROSITE" id="PS50949">
    <property type="entry name" value="HTH_GNTR"/>
    <property type="match status" value="1"/>
</dbReference>
<dbReference type="InterPro" id="IPR046335">
    <property type="entry name" value="LacI/GalR-like_sensor"/>
</dbReference>
<accession>A0A7W5C3B7</accession>